<comment type="catalytic activity">
    <reaction evidence="3">
        <text>glycyl-tRNA(Ala) + H2O = tRNA(Ala) + glycine + H(+)</text>
        <dbReference type="Rhea" id="RHEA:53744"/>
        <dbReference type="Rhea" id="RHEA-COMP:9657"/>
        <dbReference type="Rhea" id="RHEA-COMP:13640"/>
        <dbReference type="ChEBI" id="CHEBI:15377"/>
        <dbReference type="ChEBI" id="CHEBI:15378"/>
        <dbReference type="ChEBI" id="CHEBI:57305"/>
        <dbReference type="ChEBI" id="CHEBI:78442"/>
        <dbReference type="ChEBI" id="CHEBI:78522"/>
        <dbReference type="EC" id="3.1.1.96"/>
    </reaction>
</comment>
<dbReference type="GO" id="GO:0051500">
    <property type="term" value="F:D-tyrosyl-tRNA(Tyr) deacylase activity"/>
    <property type="evidence" value="ECO:0007669"/>
    <property type="project" value="TreeGrafter"/>
</dbReference>
<accession>A0AAN5DAU0</accession>
<dbReference type="GO" id="GO:0000049">
    <property type="term" value="F:tRNA binding"/>
    <property type="evidence" value="ECO:0007669"/>
    <property type="project" value="UniProtKB-KW"/>
</dbReference>
<comment type="caution">
    <text evidence="6">The sequence shown here is derived from an EMBL/GenBank/DDBJ whole genome shotgun (WGS) entry which is preliminary data.</text>
</comment>
<name>A0AAN5DAU0_9BILA</name>
<dbReference type="GO" id="GO:0005737">
    <property type="term" value="C:cytoplasm"/>
    <property type="evidence" value="ECO:0007669"/>
    <property type="project" value="UniProtKB-SubCell"/>
</dbReference>
<dbReference type="Gene3D" id="3.50.80.10">
    <property type="entry name" value="D-tyrosyl-tRNA(Tyr) deacylase"/>
    <property type="match status" value="1"/>
</dbReference>
<evidence type="ECO:0000256" key="4">
    <source>
        <dbReference type="ARBA" id="ARBA00048018"/>
    </source>
</evidence>
<organism evidence="6 7">
    <name type="scientific">Pristionchus mayeri</name>
    <dbReference type="NCBI Taxonomy" id="1317129"/>
    <lineage>
        <taxon>Eukaryota</taxon>
        <taxon>Metazoa</taxon>
        <taxon>Ecdysozoa</taxon>
        <taxon>Nematoda</taxon>
        <taxon>Chromadorea</taxon>
        <taxon>Rhabditida</taxon>
        <taxon>Rhabditina</taxon>
        <taxon>Diplogasteromorpha</taxon>
        <taxon>Diplogasteroidea</taxon>
        <taxon>Neodiplogasteridae</taxon>
        <taxon>Pristionchus</taxon>
    </lineage>
</organism>
<dbReference type="HAMAP" id="MF_00518">
    <property type="entry name" value="Deacylase_Dtd"/>
    <property type="match status" value="1"/>
</dbReference>
<proteinExistence type="inferred from homology"/>
<keyword evidence="5" id="KW-0963">Cytoplasm</keyword>
<keyword evidence="5" id="KW-0694">RNA-binding</keyword>
<dbReference type="CDD" id="cd00563">
    <property type="entry name" value="Dtyr_deacylase"/>
    <property type="match status" value="1"/>
</dbReference>
<dbReference type="InterPro" id="IPR003732">
    <property type="entry name" value="Daa-tRNA_deacyls_DTD"/>
</dbReference>
<reference evidence="7" key="1">
    <citation type="submission" date="2022-10" db="EMBL/GenBank/DDBJ databases">
        <title>Genome assembly of Pristionchus species.</title>
        <authorList>
            <person name="Yoshida K."/>
            <person name="Sommer R.J."/>
        </authorList>
    </citation>
    <scope>NUCLEOTIDE SEQUENCE [LARGE SCALE GENOMIC DNA]</scope>
    <source>
        <strain evidence="7">RS5460</strain>
    </source>
</reference>
<dbReference type="InterPro" id="IPR023509">
    <property type="entry name" value="DTD-like_sf"/>
</dbReference>
<keyword evidence="7" id="KW-1185">Reference proteome</keyword>
<keyword evidence="5" id="KW-0378">Hydrolase</keyword>
<feature type="non-terminal residue" evidence="6">
    <location>
        <position position="1"/>
    </location>
</feature>
<dbReference type="PANTHER" id="PTHR10472:SF5">
    <property type="entry name" value="D-AMINOACYL-TRNA DEACYLASE 1"/>
    <property type="match status" value="1"/>
</dbReference>
<dbReference type="PANTHER" id="PTHR10472">
    <property type="entry name" value="D-TYROSYL-TRNA TYR DEACYLASE"/>
    <property type="match status" value="1"/>
</dbReference>
<comment type="catalytic activity">
    <reaction evidence="4">
        <text>a D-aminoacyl-tRNA + H2O = a tRNA + a D-alpha-amino acid + H(+)</text>
        <dbReference type="Rhea" id="RHEA:13953"/>
        <dbReference type="Rhea" id="RHEA-COMP:10123"/>
        <dbReference type="Rhea" id="RHEA-COMP:10124"/>
        <dbReference type="ChEBI" id="CHEBI:15377"/>
        <dbReference type="ChEBI" id="CHEBI:15378"/>
        <dbReference type="ChEBI" id="CHEBI:59871"/>
        <dbReference type="ChEBI" id="CHEBI:78442"/>
        <dbReference type="ChEBI" id="CHEBI:79333"/>
        <dbReference type="EC" id="3.1.1.96"/>
    </reaction>
</comment>
<comment type="similarity">
    <text evidence="1 5">Belongs to the DTD family.</text>
</comment>
<dbReference type="NCBIfam" id="TIGR00256">
    <property type="entry name" value="D-aminoacyl-tRNA deacylase"/>
    <property type="match status" value="1"/>
</dbReference>
<dbReference type="EC" id="3.1.1.96" evidence="2 5"/>
<evidence type="ECO:0000313" key="6">
    <source>
        <dbReference type="EMBL" id="GMR60096.1"/>
    </source>
</evidence>
<dbReference type="SUPFAM" id="SSF69500">
    <property type="entry name" value="DTD-like"/>
    <property type="match status" value="1"/>
</dbReference>
<evidence type="ECO:0000256" key="3">
    <source>
        <dbReference type="ARBA" id="ARBA00047676"/>
    </source>
</evidence>
<evidence type="ECO:0000256" key="5">
    <source>
        <dbReference type="RuleBase" id="RU003470"/>
    </source>
</evidence>
<sequence>LAMRAVIQKVTKASVTVGGEIVGSINRGLCVLVGISREDGADDVEYITRKILNTRLFASEEGKKWDKGVKDMNLEVLCVSQFTLYGYLKGNSLDFHVAMSPDKAKPFYEEFLATLRRNYQDDKIEDGRFGAMMSVSIENDGPVTILLDSKKRD</sequence>
<protein>
    <recommendedName>
        <fullName evidence="2 5">D-aminoacyl-tRNA deacylase</fullName>
        <ecNumber evidence="2 5">3.1.1.96</ecNumber>
    </recommendedName>
</protein>
<dbReference type="FunFam" id="3.50.80.10:FF:000001">
    <property type="entry name" value="D-aminoacyl-tRNA deacylase"/>
    <property type="match status" value="1"/>
</dbReference>
<dbReference type="Pfam" id="PF02580">
    <property type="entry name" value="Tyr_Deacylase"/>
    <property type="match status" value="1"/>
</dbReference>
<keyword evidence="5" id="KW-0820">tRNA-binding</keyword>
<evidence type="ECO:0000256" key="1">
    <source>
        <dbReference type="ARBA" id="ARBA00009673"/>
    </source>
</evidence>
<evidence type="ECO:0000313" key="7">
    <source>
        <dbReference type="Proteomes" id="UP001328107"/>
    </source>
</evidence>
<comment type="subcellular location">
    <subcellularLocation>
        <location evidence="5">Cytoplasm</location>
    </subcellularLocation>
</comment>
<dbReference type="EMBL" id="BTRK01000006">
    <property type="protein sequence ID" value="GMR60096.1"/>
    <property type="molecule type" value="Genomic_DNA"/>
</dbReference>
<gene>
    <name evidence="6" type="ORF">PMAYCL1PPCAC_30291</name>
</gene>
<evidence type="ECO:0000256" key="2">
    <source>
        <dbReference type="ARBA" id="ARBA00013056"/>
    </source>
</evidence>
<dbReference type="Proteomes" id="UP001328107">
    <property type="component" value="Unassembled WGS sequence"/>
</dbReference>
<dbReference type="AlphaFoldDB" id="A0AAN5DAU0"/>